<dbReference type="GO" id="GO:0004306">
    <property type="term" value="F:ethanolamine-phosphate cytidylyltransferase activity"/>
    <property type="evidence" value="ECO:0007669"/>
    <property type="project" value="UniProtKB-EC"/>
</dbReference>
<comment type="pathway">
    <text evidence="1">Lipid metabolism.</text>
</comment>
<dbReference type="EC" id="2.7.7.14" evidence="10"/>
<sequence length="274" mass="30604">MHYGHCNALRQACALGDELIVSFISDDEIKANKGPPVTALHEREYQVSCSVIPLYSIIRLRYFFFEYGPYAITGKNMNKLFDEYNIDYIIHGDDPFLLPDGTDVCALAKKAGRYKQIKRIEGVSMTDIVDFDVRLCFAKNDFLRANCGGVPQSFAKNDIEKRNEKEASEKYHDSKSFVNWDMNASLINCAAAELLMRPLHCVRISWQSFSLETVVLLDWMNMDCLLSATATVADGTPGKLDEPKAPFGRPPAPAPKPAPPGALPNEVLHAQLQV</sequence>
<dbReference type="Pfam" id="PF01467">
    <property type="entry name" value="CTP_transf_like"/>
    <property type="match status" value="1"/>
</dbReference>
<evidence type="ECO:0000259" key="13">
    <source>
        <dbReference type="Pfam" id="PF01467"/>
    </source>
</evidence>
<keyword evidence="5" id="KW-0548">Nucleotidyltransferase</keyword>
<dbReference type="UniPathway" id="UPA00558">
    <property type="reaction ID" value="UER00742"/>
</dbReference>
<dbReference type="GO" id="GO:0006646">
    <property type="term" value="P:phosphatidylethanolamine biosynthetic process"/>
    <property type="evidence" value="ECO:0007669"/>
    <property type="project" value="UniProtKB-UniPathway"/>
</dbReference>
<dbReference type="PANTHER" id="PTHR45780:SF2">
    <property type="entry name" value="ETHANOLAMINE-PHOSPHATE CYTIDYLYLTRANSFERASE"/>
    <property type="match status" value="1"/>
</dbReference>
<evidence type="ECO:0000313" key="14">
    <source>
        <dbReference type="EMBL" id="RLN33797.1"/>
    </source>
</evidence>
<feature type="region of interest" description="Disordered" evidence="12">
    <location>
        <begin position="235"/>
        <end position="264"/>
    </location>
</feature>
<dbReference type="STRING" id="4540.A0A3L6T8J5"/>
<evidence type="ECO:0000256" key="11">
    <source>
        <dbReference type="ARBA" id="ARBA00031473"/>
    </source>
</evidence>
<protein>
    <recommendedName>
        <fullName evidence="10">ethanolamine-phosphate cytidylyltransferase</fullName>
        <ecNumber evidence="10">2.7.7.14</ecNumber>
    </recommendedName>
    <alternativeName>
        <fullName evidence="11">CTP:phosphoethanolamine cytidylyltransferase</fullName>
    </alternativeName>
</protein>
<keyword evidence="15" id="KW-1185">Reference proteome</keyword>
<organism evidence="14 15">
    <name type="scientific">Panicum miliaceum</name>
    <name type="common">Proso millet</name>
    <name type="synonym">Broomcorn millet</name>
    <dbReference type="NCBI Taxonomy" id="4540"/>
    <lineage>
        <taxon>Eukaryota</taxon>
        <taxon>Viridiplantae</taxon>
        <taxon>Streptophyta</taxon>
        <taxon>Embryophyta</taxon>
        <taxon>Tracheophyta</taxon>
        <taxon>Spermatophyta</taxon>
        <taxon>Magnoliopsida</taxon>
        <taxon>Liliopsida</taxon>
        <taxon>Poales</taxon>
        <taxon>Poaceae</taxon>
        <taxon>PACMAD clade</taxon>
        <taxon>Panicoideae</taxon>
        <taxon>Panicodae</taxon>
        <taxon>Paniceae</taxon>
        <taxon>Panicinae</taxon>
        <taxon>Panicum</taxon>
        <taxon>Panicum sect. Panicum</taxon>
    </lineage>
</organism>
<keyword evidence="4" id="KW-0808">Transferase</keyword>
<gene>
    <name evidence="14" type="ORF">C2845_PM03G35830</name>
</gene>
<feature type="compositionally biased region" description="Pro residues" evidence="12">
    <location>
        <begin position="248"/>
        <end position="262"/>
    </location>
</feature>
<dbReference type="PANTHER" id="PTHR45780">
    <property type="entry name" value="ETHANOLAMINE-PHOSPHATE CYTIDYLYLTRANSFERASE"/>
    <property type="match status" value="1"/>
</dbReference>
<evidence type="ECO:0000256" key="1">
    <source>
        <dbReference type="ARBA" id="ARBA00005189"/>
    </source>
</evidence>
<comment type="caution">
    <text evidence="14">The sequence shown here is derived from an EMBL/GenBank/DDBJ whole genome shotgun (WGS) entry which is preliminary data.</text>
</comment>
<dbReference type="OrthoDB" id="40021at2759"/>
<dbReference type="EMBL" id="PQIB02000002">
    <property type="protein sequence ID" value="RLN33797.1"/>
    <property type="molecule type" value="Genomic_DNA"/>
</dbReference>
<reference evidence="15" key="1">
    <citation type="journal article" date="2019" name="Nat. Commun.">
        <title>The genome of broomcorn millet.</title>
        <authorList>
            <person name="Zou C."/>
            <person name="Miki D."/>
            <person name="Li D."/>
            <person name="Tang Q."/>
            <person name="Xiao L."/>
            <person name="Rajput S."/>
            <person name="Deng P."/>
            <person name="Jia W."/>
            <person name="Huang R."/>
            <person name="Zhang M."/>
            <person name="Sun Y."/>
            <person name="Hu J."/>
            <person name="Fu X."/>
            <person name="Schnable P.S."/>
            <person name="Li F."/>
            <person name="Zhang H."/>
            <person name="Feng B."/>
            <person name="Zhu X."/>
            <person name="Liu R."/>
            <person name="Schnable J.C."/>
            <person name="Zhu J.-K."/>
            <person name="Zhang H."/>
        </authorList>
    </citation>
    <scope>NUCLEOTIDE SEQUENCE [LARGE SCALE GENOMIC DNA]</scope>
</reference>
<keyword evidence="3" id="KW-0444">Lipid biosynthesis</keyword>
<dbReference type="Gene3D" id="3.40.50.620">
    <property type="entry name" value="HUPs"/>
    <property type="match status" value="1"/>
</dbReference>
<keyword evidence="7" id="KW-0594">Phospholipid biosynthesis</keyword>
<dbReference type="Proteomes" id="UP000275267">
    <property type="component" value="Unassembled WGS sequence"/>
</dbReference>
<comment type="pathway">
    <text evidence="9">Phospholipid metabolism; phosphatidylethanolamine biosynthesis; phosphatidylethanolamine from ethanolamine: step 2/3.</text>
</comment>
<dbReference type="InterPro" id="IPR014729">
    <property type="entry name" value="Rossmann-like_a/b/a_fold"/>
</dbReference>
<evidence type="ECO:0000256" key="5">
    <source>
        <dbReference type="ARBA" id="ARBA00022695"/>
    </source>
</evidence>
<evidence type="ECO:0000256" key="8">
    <source>
        <dbReference type="ARBA" id="ARBA00023264"/>
    </source>
</evidence>
<evidence type="ECO:0000256" key="7">
    <source>
        <dbReference type="ARBA" id="ARBA00023209"/>
    </source>
</evidence>
<proteinExistence type="inferred from homology"/>
<dbReference type="InterPro" id="IPR044608">
    <property type="entry name" value="Ect1/PCYT2"/>
</dbReference>
<name>A0A3L6T8J5_PANMI</name>
<dbReference type="InterPro" id="IPR004821">
    <property type="entry name" value="Cyt_trans-like"/>
</dbReference>
<accession>A0A3L6T8J5</accession>
<evidence type="ECO:0000256" key="6">
    <source>
        <dbReference type="ARBA" id="ARBA00023098"/>
    </source>
</evidence>
<feature type="domain" description="Cytidyltransferase-like" evidence="13">
    <location>
        <begin position="2"/>
        <end position="128"/>
    </location>
</feature>
<dbReference type="AlphaFoldDB" id="A0A3L6T8J5"/>
<comment type="similarity">
    <text evidence="2">Belongs to the cytidylyltransferase family.</text>
</comment>
<evidence type="ECO:0000256" key="2">
    <source>
        <dbReference type="ARBA" id="ARBA00010101"/>
    </source>
</evidence>
<dbReference type="GO" id="GO:0005737">
    <property type="term" value="C:cytoplasm"/>
    <property type="evidence" value="ECO:0007669"/>
    <property type="project" value="TreeGrafter"/>
</dbReference>
<evidence type="ECO:0000256" key="10">
    <source>
        <dbReference type="ARBA" id="ARBA00024221"/>
    </source>
</evidence>
<evidence type="ECO:0000256" key="3">
    <source>
        <dbReference type="ARBA" id="ARBA00022516"/>
    </source>
</evidence>
<keyword evidence="8" id="KW-1208">Phospholipid metabolism</keyword>
<keyword evidence="6" id="KW-0443">Lipid metabolism</keyword>
<evidence type="ECO:0000256" key="9">
    <source>
        <dbReference type="ARBA" id="ARBA00024191"/>
    </source>
</evidence>
<dbReference type="NCBIfam" id="TIGR00125">
    <property type="entry name" value="cyt_tran_rel"/>
    <property type="match status" value="1"/>
</dbReference>
<evidence type="ECO:0000313" key="15">
    <source>
        <dbReference type="Proteomes" id="UP000275267"/>
    </source>
</evidence>
<evidence type="ECO:0000256" key="4">
    <source>
        <dbReference type="ARBA" id="ARBA00022679"/>
    </source>
</evidence>
<dbReference type="SUPFAM" id="SSF52374">
    <property type="entry name" value="Nucleotidylyl transferase"/>
    <property type="match status" value="1"/>
</dbReference>
<evidence type="ECO:0000256" key="12">
    <source>
        <dbReference type="SAM" id="MobiDB-lite"/>
    </source>
</evidence>